<organism evidence="2 3">
    <name type="scientific">Adineta ricciae</name>
    <name type="common">Rotifer</name>
    <dbReference type="NCBI Taxonomy" id="249248"/>
    <lineage>
        <taxon>Eukaryota</taxon>
        <taxon>Metazoa</taxon>
        <taxon>Spiralia</taxon>
        <taxon>Gnathifera</taxon>
        <taxon>Rotifera</taxon>
        <taxon>Eurotatoria</taxon>
        <taxon>Bdelloidea</taxon>
        <taxon>Adinetida</taxon>
        <taxon>Adinetidae</taxon>
        <taxon>Adineta</taxon>
    </lineage>
</organism>
<reference evidence="2" key="1">
    <citation type="submission" date="2021-02" db="EMBL/GenBank/DDBJ databases">
        <authorList>
            <person name="Nowell W R."/>
        </authorList>
    </citation>
    <scope>NUCLEOTIDE SEQUENCE</scope>
</reference>
<dbReference type="SUPFAM" id="SSF57959">
    <property type="entry name" value="Leucine zipper domain"/>
    <property type="match status" value="1"/>
</dbReference>
<proteinExistence type="predicted"/>
<comment type="caution">
    <text evidence="2">The sequence shown here is derived from an EMBL/GenBank/DDBJ whole genome shotgun (WGS) entry which is preliminary data.</text>
</comment>
<feature type="coiled-coil region" evidence="1">
    <location>
        <begin position="51"/>
        <end position="85"/>
    </location>
</feature>
<name>A0A815U4X6_ADIRI</name>
<dbReference type="EMBL" id="CAJNOR010004558">
    <property type="protein sequence ID" value="CAF1511519.1"/>
    <property type="molecule type" value="Genomic_DNA"/>
</dbReference>
<accession>A0A815U4X6</accession>
<evidence type="ECO:0008006" key="4">
    <source>
        <dbReference type="Google" id="ProtNLM"/>
    </source>
</evidence>
<dbReference type="Proteomes" id="UP000663828">
    <property type="component" value="Unassembled WGS sequence"/>
</dbReference>
<dbReference type="InterPro" id="IPR046347">
    <property type="entry name" value="bZIP_sf"/>
</dbReference>
<evidence type="ECO:0000313" key="2">
    <source>
        <dbReference type="EMBL" id="CAF1511519.1"/>
    </source>
</evidence>
<protein>
    <recommendedName>
        <fullName evidence="4">BZIP domain-containing protein</fullName>
    </recommendedName>
</protein>
<evidence type="ECO:0000256" key="1">
    <source>
        <dbReference type="SAM" id="Coils"/>
    </source>
</evidence>
<sequence>MNRCQHTRSNVVLLTGFGAATKKRKIHTTAYRRGRSVQATKRLKYEQVQFSKSLFMEINRLEKQNTSLQMEITELRSRQQSLRSNLLEITSSKQNMAGNKTDES</sequence>
<keyword evidence="3" id="KW-1185">Reference proteome</keyword>
<dbReference type="AlphaFoldDB" id="A0A815U4X6"/>
<gene>
    <name evidence="2" type="ORF">XAT740_LOCUS40245</name>
</gene>
<keyword evidence="1" id="KW-0175">Coiled coil</keyword>
<dbReference type="GO" id="GO:0003700">
    <property type="term" value="F:DNA-binding transcription factor activity"/>
    <property type="evidence" value="ECO:0007669"/>
    <property type="project" value="InterPro"/>
</dbReference>
<evidence type="ECO:0000313" key="3">
    <source>
        <dbReference type="Proteomes" id="UP000663828"/>
    </source>
</evidence>